<dbReference type="PROSITE" id="PS51000">
    <property type="entry name" value="HTH_DEOR_2"/>
    <property type="match status" value="1"/>
</dbReference>
<accession>A0A1R1L8D4</accession>
<dbReference type="PROSITE" id="PS00894">
    <property type="entry name" value="HTH_DEOR_1"/>
    <property type="match status" value="1"/>
</dbReference>
<dbReference type="GO" id="GO:0003700">
    <property type="term" value="F:DNA-binding transcription factor activity"/>
    <property type="evidence" value="ECO:0007669"/>
    <property type="project" value="InterPro"/>
</dbReference>
<keyword evidence="6" id="KW-1185">Reference proteome</keyword>
<sequence length="271" mass="27975">MLAAQRQQAIVDRLQAEGVVRVTDLVHAFDVSDMTVRRDLDSLARRGLLIKVHGGATLRSSPTSEEPGFAAKAARDGAEKAAIAAAAVGLVEPGMAIALNSGTTTHALAQLLAPIPDLTVVTNSPRIADVLWAADATATGTRGPVVIVTGGVRTPSDALVGPLAVHALSTLNVDVCFMGVHGVSLERGITTPNLLEAQTNQQMLESASRLCVLADHTKFGLSGLSRIAGLEEIQTLITDETMSASAVDLLRGYIDEVVLAPVGAPVQGVGA</sequence>
<comment type="caution">
    <text evidence="5">The sequence shown here is derived from an EMBL/GenBank/DDBJ whole genome shotgun (WGS) entry which is preliminary data.</text>
</comment>
<dbReference type="Gene3D" id="1.10.10.10">
    <property type="entry name" value="Winged helix-like DNA-binding domain superfamily/Winged helix DNA-binding domain"/>
    <property type="match status" value="1"/>
</dbReference>
<dbReference type="PANTHER" id="PTHR30363:SF44">
    <property type="entry name" value="AGA OPERON TRANSCRIPTIONAL REPRESSOR-RELATED"/>
    <property type="match status" value="1"/>
</dbReference>
<dbReference type="Pfam" id="PF00455">
    <property type="entry name" value="DeoRC"/>
    <property type="match status" value="1"/>
</dbReference>
<dbReference type="InterPro" id="IPR037171">
    <property type="entry name" value="NagB/RpiA_transferase-like"/>
</dbReference>
<dbReference type="STRING" id="554083.BKD30_10400"/>
<dbReference type="SUPFAM" id="SSF46785">
    <property type="entry name" value="Winged helix' DNA-binding domain"/>
    <property type="match status" value="1"/>
</dbReference>
<protein>
    <submittedName>
        <fullName evidence="5">DeoR family transcriptional regulator</fullName>
    </submittedName>
</protein>
<dbReference type="RefSeq" id="WP_076704489.1">
    <property type="nucleotide sequence ID" value="NZ_MRDE01000068.1"/>
</dbReference>
<keyword evidence="3" id="KW-0804">Transcription</keyword>
<dbReference type="InterPro" id="IPR050313">
    <property type="entry name" value="Carb_Metab_HTH_regulators"/>
</dbReference>
<dbReference type="AlphaFoldDB" id="A0A1R1L8D4"/>
<proteinExistence type="predicted"/>
<dbReference type="SUPFAM" id="SSF100950">
    <property type="entry name" value="NagB/RpiA/CoA transferase-like"/>
    <property type="match status" value="1"/>
</dbReference>
<keyword evidence="2" id="KW-0238">DNA-binding</keyword>
<dbReference type="Proteomes" id="UP000187085">
    <property type="component" value="Unassembled WGS sequence"/>
</dbReference>
<evidence type="ECO:0000256" key="1">
    <source>
        <dbReference type="ARBA" id="ARBA00023015"/>
    </source>
</evidence>
<dbReference type="EMBL" id="MRDE01000068">
    <property type="protein sequence ID" value="OMH23791.1"/>
    <property type="molecule type" value="Genomic_DNA"/>
</dbReference>
<dbReference type="GO" id="GO:0003677">
    <property type="term" value="F:DNA binding"/>
    <property type="evidence" value="ECO:0007669"/>
    <property type="project" value="UniProtKB-KW"/>
</dbReference>
<evidence type="ECO:0000256" key="3">
    <source>
        <dbReference type="ARBA" id="ARBA00023163"/>
    </source>
</evidence>
<dbReference type="InterPro" id="IPR001034">
    <property type="entry name" value="DeoR_HTH"/>
</dbReference>
<evidence type="ECO:0000313" key="5">
    <source>
        <dbReference type="EMBL" id="OMH23791.1"/>
    </source>
</evidence>
<evidence type="ECO:0000256" key="2">
    <source>
        <dbReference type="ARBA" id="ARBA00023125"/>
    </source>
</evidence>
<evidence type="ECO:0000259" key="4">
    <source>
        <dbReference type="PROSITE" id="PS51000"/>
    </source>
</evidence>
<organism evidence="5 6">
    <name type="scientific">Tersicoccus phoenicis</name>
    <dbReference type="NCBI Taxonomy" id="554083"/>
    <lineage>
        <taxon>Bacteria</taxon>
        <taxon>Bacillati</taxon>
        <taxon>Actinomycetota</taxon>
        <taxon>Actinomycetes</taxon>
        <taxon>Micrococcales</taxon>
        <taxon>Micrococcaceae</taxon>
        <taxon>Tersicoccus</taxon>
    </lineage>
</organism>
<feature type="domain" description="HTH deoR-type" evidence="4">
    <location>
        <begin position="3"/>
        <end position="58"/>
    </location>
</feature>
<dbReference type="InterPro" id="IPR036388">
    <property type="entry name" value="WH-like_DNA-bd_sf"/>
</dbReference>
<dbReference type="InterPro" id="IPR018356">
    <property type="entry name" value="Tscrpt_reg_HTH_DeoR_CS"/>
</dbReference>
<dbReference type="OrthoDB" id="7688673at2"/>
<dbReference type="PANTHER" id="PTHR30363">
    <property type="entry name" value="HTH-TYPE TRANSCRIPTIONAL REGULATOR SRLR-RELATED"/>
    <property type="match status" value="1"/>
</dbReference>
<dbReference type="Gene3D" id="3.40.50.1360">
    <property type="match status" value="1"/>
</dbReference>
<evidence type="ECO:0000313" key="6">
    <source>
        <dbReference type="Proteomes" id="UP000187085"/>
    </source>
</evidence>
<keyword evidence="1" id="KW-0805">Transcription regulation</keyword>
<dbReference type="SMART" id="SM00420">
    <property type="entry name" value="HTH_DEOR"/>
    <property type="match status" value="1"/>
</dbReference>
<dbReference type="InterPro" id="IPR014036">
    <property type="entry name" value="DeoR-like_C"/>
</dbReference>
<reference evidence="5 6" key="1">
    <citation type="submission" date="2016-12" db="EMBL/GenBank/DDBJ databases">
        <title>Draft genome of Tersicoccus phoenicis 1P05MA.</title>
        <authorList>
            <person name="Nakajima Y."/>
            <person name="Yoshizawa S."/>
            <person name="Nakamura K."/>
            <person name="Ogura Y."/>
            <person name="Hayashi T."/>
            <person name="Kogure K."/>
        </authorList>
    </citation>
    <scope>NUCLEOTIDE SEQUENCE [LARGE SCALE GENOMIC DNA]</scope>
    <source>
        <strain evidence="5 6">1p05MA</strain>
    </source>
</reference>
<gene>
    <name evidence="5" type="ORF">BKD30_10400</name>
</gene>
<dbReference type="PRINTS" id="PR00037">
    <property type="entry name" value="HTHLACR"/>
</dbReference>
<dbReference type="InterPro" id="IPR036390">
    <property type="entry name" value="WH_DNA-bd_sf"/>
</dbReference>
<dbReference type="Pfam" id="PF08220">
    <property type="entry name" value="HTH_DeoR"/>
    <property type="match status" value="1"/>
</dbReference>
<dbReference type="SMART" id="SM01134">
    <property type="entry name" value="DeoRC"/>
    <property type="match status" value="1"/>
</dbReference>
<name>A0A1R1L8D4_9MICC</name>